<evidence type="ECO:0000313" key="4">
    <source>
        <dbReference type="Proteomes" id="UP000054166"/>
    </source>
</evidence>
<feature type="region of interest" description="Disordered" evidence="1">
    <location>
        <begin position="175"/>
        <end position="251"/>
    </location>
</feature>
<name>A0A0C3BPR0_PILCF</name>
<keyword evidence="4" id="KW-1185">Reference proteome</keyword>
<accession>A0A0C3BPR0</accession>
<dbReference type="OrthoDB" id="4096268at2759"/>
<feature type="compositionally biased region" description="Low complexity" evidence="1">
    <location>
        <begin position="324"/>
        <end position="343"/>
    </location>
</feature>
<dbReference type="SUPFAM" id="SSF49879">
    <property type="entry name" value="SMAD/FHA domain"/>
    <property type="match status" value="1"/>
</dbReference>
<dbReference type="STRING" id="765440.A0A0C3BPR0"/>
<gene>
    <name evidence="3" type="ORF">PILCRDRAFT_823557</name>
</gene>
<proteinExistence type="predicted"/>
<feature type="compositionally biased region" description="Basic and acidic residues" evidence="1">
    <location>
        <begin position="406"/>
        <end position="428"/>
    </location>
</feature>
<sequence>MLEDDIQYIGTRIPPPIVAPAPIRPFPSPQHPVTAIILHVEANGGQPACNMTFYRSQTSAITIGRKSSSDHKLAQGDDGQGNAGFACQVVSGKHAKLAFSDSGYAYLIDLGSRHGTHILHPGETVSKMLDPEAATTLSNGDIITFGKTVGKGSYVVPPVTARVELLFGGQSEIGSIGSANTSTRSPVVVPESGPTRSGRTSTGRYGLYIPSSLSSPDGSSEDDSSVKFDHDSDIEEITPPSSSHDRPVRHHFGPSLPVLPILRGLQAHVYGDSHDGAICFNSFDDLRLPTIDRPPERSKSHSPMDLSSPTPTPIGAWPSVVAHSPSANSSLANSSPESNAAESSDAEDSQESEGDAEQSAPQTAAVPPQPQATAENPDPRDGEVGMSSAHQPPYDESRSPSPPSEFDLHGKEKEQERQHEEEHEQEIRHRMEEVSAIISRMHREAAANRGSYRSQIDNNPPNDELLGLANRVADAENLSSNLDERLDVTEDHVSSLQEHVNKLQDQADALTPILRDSTADVLAEVKAGVTALNALVTEMKALYEDMQVQKAVNSVSIEVAGEVLAAAATPEVLFTTSRKRKRSDIEADEASSLSSDTIVVQTTSTTDNDLAKPSRKRARRIVSSVMHTAAAVTVGAVATWSALAFS</sequence>
<dbReference type="PROSITE" id="PS50006">
    <property type="entry name" value="FHA_DOMAIN"/>
    <property type="match status" value="1"/>
</dbReference>
<dbReference type="AlphaFoldDB" id="A0A0C3BPR0"/>
<dbReference type="InParanoid" id="A0A0C3BPR0"/>
<evidence type="ECO:0000256" key="1">
    <source>
        <dbReference type="SAM" id="MobiDB-lite"/>
    </source>
</evidence>
<dbReference type="Pfam" id="PF00498">
    <property type="entry name" value="FHA"/>
    <property type="match status" value="1"/>
</dbReference>
<dbReference type="Proteomes" id="UP000054166">
    <property type="component" value="Unassembled WGS sequence"/>
</dbReference>
<feature type="compositionally biased region" description="Acidic residues" evidence="1">
    <location>
        <begin position="344"/>
        <end position="356"/>
    </location>
</feature>
<reference evidence="3 4" key="1">
    <citation type="submission" date="2014-04" db="EMBL/GenBank/DDBJ databases">
        <authorList>
            <consortium name="DOE Joint Genome Institute"/>
            <person name="Kuo A."/>
            <person name="Tarkka M."/>
            <person name="Buscot F."/>
            <person name="Kohler A."/>
            <person name="Nagy L.G."/>
            <person name="Floudas D."/>
            <person name="Copeland A."/>
            <person name="Barry K.W."/>
            <person name="Cichocki N."/>
            <person name="Veneault-Fourrey C."/>
            <person name="LaButti K."/>
            <person name="Lindquist E.A."/>
            <person name="Lipzen A."/>
            <person name="Lundell T."/>
            <person name="Morin E."/>
            <person name="Murat C."/>
            <person name="Sun H."/>
            <person name="Tunlid A."/>
            <person name="Henrissat B."/>
            <person name="Grigoriev I.V."/>
            <person name="Hibbett D.S."/>
            <person name="Martin F."/>
            <person name="Nordberg H.P."/>
            <person name="Cantor M.N."/>
            <person name="Hua S.X."/>
        </authorList>
    </citation>
    <scope>NUCLEOTIDE SEQUENCE [LARGE SCALE GENOMIC DNA]</scope>
    <source>
        <strain evidence="3 4">F 1598</strain>
    </source>
</reference>
<dbReference type="HOGENOM" id="CLU_031565_0_0_1"/>
<evidence type="ECO:0000313" key="3">
    <source>
        <dbReference type="EMBL" id="KIM79302.1"/>
    </source>
</evidence>
<dbReference type="Gene3D" id="2.60.200.20">
    <property type="match status" value="1"/>
</dbReference>
<feature type="region of interest" description="Disordered" evidence="1">
    <location>
        <begin position="290"/>
        <end position="428"/>
    </location>
</feature>
<dbReference type="InterPro" id="IPR000253">
    <property type="entry name" value="FHA_dom"/>
</dbReference>
<feature type="domain" description="FHA" evidence="2">
    <location>
        <begin position="61"/>
        <end position="118"/>
    </location>
</feature>
<evidence type="ECO:0000259" key="2">
    <source>
        <dbReference type="PROSITE" id="PS50006"/>
    </source>
</evidence>
<organism evidence="3 4">
    <name type="scientific">Piloderma croceum (strain F 1598)</name>
    <dbReference type="NCBI Taxonomy" id="765440"/>
    <lineage>
        <taxon>Eukaryota</taxon>
        <taxon>Fungi</taxon>
        <taxon>Dikarya</taxon>
        <taxon>Basidiomycota</taxon>
        <taxon>Agaricomycotina</taxon>
        <taxon>Agaricomycetes</taxon>
        <taxon>Agaricomycetidae</taxon>
        <taxon>Atheliales</taxon>
        <taxon>Atheliaceae</taxon>
        <taxon>Piloderma</taxon>
    </lineage>
</organism>
<dbReference type="InterPro" id="IPR008984">
    <property type="entry name" value="SMAD_FHA_dom_sf"/>
</dbReference>
<dbReference type="EMBL" id="KN833010">
    <property type="protein sequence ID" value="KIM79302.1"/>
    <property type="molecule type" value="Genomic_DNA"/>
</dbReference>
<feature type="compositionally biased region" description="Low complexity" evidence="1">
    <location>
        <begin position="357"/>
        <end position="374"/>
    </location>
</feature>
<dbReference type="CDD" id="cd00060">
    <property type="entry name" value="FHA"/>
    <property type="match status" value="1"/>
</dbReference>
<feature type="compositionally biased region" description="Polar residues" evidence="1">
    <location>
        <begin position="194"/>
        <end position="203"/>
    </location>
</feature>
<protein>
    <recommendedName>
        <fullName evidence="2">FHA domain-containing protein</fullName>
    </recommendedName>
</protein>
<reference evidence="4" key="2">
    <citation type="submission" date="2015-01" db="EMBL/GenBank/DDBJ databases">
        <title>Evolutionary Origins and Diversification of the Mycorrhizal Mutualists.</title>
        <authorList>
            <consortium name="DOE Joint Genome Institute"/>
            <consortium name="Mycorrhizal Genomics Consortium"/>
            <person name="Kohler A."/>
            <person name="Kuo A."/>
            <person name="Nagy L.G."/>
            <person name="Floudas D."/>
            <person name="Copeland A."/>
            <person name="Barry K.W."/>
            <person name="Cichocki N."/>
            <person name="Veneault-Fourrey C."/>
            <person name="LaButti K."/>
            <person name="Lindquist E.A."/>
            <person name="Lipzen A."/>
            <person name="Lundell T."/>
            <person name="Morin E."/>
            <person name="Murat C."/>
            <person name="Riley R."/>
            <person name="Ohm R."/>
            <person name="Sun H."/>
            <person name="Tunlid A."/>
            <person name="Henrissat B."/>
            <person name="Grigoriev I.V."/>
            <person name="Hibbett D.S."/>
            <person name="Martin F."/>
        </authorList>
    </citation>
    <scope>NUCLEOTIDE SEQUENCE [LARGE SCALE GENOMIC DNA]</scope>
    <source>
        <strain evidence="4">F 1598</strain>
    </source>
</reference>